<gene>
    <name evidence="3" type="ORF">S03H2_00245</name>
</gene>
<dbReference type="SMART" id="SM00244">
    <property type="entry name" value="PHB"/>
    <property type="match status" value="1"/>
</dbReference>
<comment type="caution">
    <text evidence="3">The sequence shown here is derived from an EMBL/GenBank/DDBJ whole genome shotgun (WGS) entry which is preliminary data.</text>
</comment>
<dbReference type="EMBL" id="BARU01000030">
    <property type="protein sequence ID" value="GAH25812.1"/>
    <property type="molecule type" value="Genomic_DNA"/>
</dbReference>
<dbReference type="CDD" id="cd03401">
    <property type="entry name" value="SPFH_prohibitin"/>
    <property type="match status" value="1"/>
</dbReference>
<dbReference type="Pfam" id="PF01145">
    <property type="entry name" value="Band_7"/>
    <property type="match status" value="1"/>
</dbReference>
<dbReference type="AlphaFoldDB" id="X1DZV4"/>
<protein>
    <recommendedName>
        <fullName evidence="2">Band 7 domain-containing protein</fullName>
    </recommendedName>
</protein>
<dbReference type="GO" id="GO:0016020">
    <property type="term" value="C:membrane"/>
    <property type="evidence" value="ECO:0007669"/>
    <property type="project" value="InterPro"/>
</dbReference>
<accession>X1DZV4</accession>
<keyword evidence="1" id="KW-1133">Transmembrane helix</keyword>
<dbReference type="InterPro" id="IPR036013">
    <property type="entry name" value="Band_7/SPFH_dom_sf"/>
</dbReference>
<keyword evidence="1" id="KW-0472">Membrane</keyword>
<dbReference type="Gene3D" id="3.30.479.30">
    <property type="entry name" value="Band 7 domain"/>
    <property type="match status" value="1"/>
</dbReference>
<dbReference type="PANTHER" id="PTHR23222">
    <property type="entry name" value="PROHIBITIN"/>
    <property type="match status" value="1"/>
</dbReference>
<dbReference type="PANTHER" id="PTHR23222:SF0">
    <property type="entry name" value="PROHIBITIN 1"/>
    <property type="match status" value="1"/>
</dbReference>
<dbReference type="InterPro" id="IPR000163">
    <property type="entry name" value="Prohibitin"/>
</dbReference>
<dbReference type="PRINTS" id="PR00679">
    <property type="entry name" value="PROHIBITIN"/>
</dbReference>
<evidence type="ECO:0000259" key="2">
    <source>
        <dbReference type="SMART" id="SM00244"/>
    </source>
</evidence>
<evidence type="ECO:0000256" key="1">
    <source>
        <dbReference type="SAM" id="Phobius"/>
    </source>
</evidence>
<feature type="transmembrane region" description="Helical" evidence="1">
    <location>
        <begin position="69"/>
        <end position="89"/>
    </location>
</feature>
<name>X1DZV4_9ZZZZ</name>
<sequence length="365" mass="41252">MDLSLVGLVIGVIIVFVILYLRFGHELKDRAKSRLERREQFGEEYDRYKDEHNNPYIPDFIEKHPGRSFALLIILIVLAVTVADCFHAVPPGHRGVLVTMGKVEPVNLDEGLQFKLPFVQKIVDMKVTLEKEEVTESTASSDLQEIKTTLTVHFNVMPDHAWKMYQNMRKDYHSLLLKPIIQEDLKATTAQFTAEELIKTRALLVQRLTDKLDGSLTPYGINVQTVNFLNFQFTEGFMDAIEAKVTAEQEALQAKNILVRIQYEAQQKIIQAEADRNATIISADAEAQRIIINAGAEAEKKVISAKAEAERIMLEANATAEAIKAITGQMTDEYARYLWLRQWDGILPSTLLGNIEDLGIIIDTP</sequence>
<organism evidence="3">
    <name type="scientific">marine sediment metagenome</name>
    <dbReference type="NCBI Taxonomy" id="412755"/>
    <lineage>
        <taxon>unclassified sequences</taxon>
        <taxon>metagenomes</taxon>
        <taxon>ecological metagenomes</taxon>
    </lineage>
</organism>
<keyword evidence="1" id="KW-0812">Transmembrane</keyword>
<feature type="domain" description="Band 7" evidence="2">
    <location>
        <begin position="84"/>
        <end position="245"/>
    </location>
</feature>
<dbReference type="InterPro" id="IPR001107">
    <property type="entry name" value="Band_7"/>
</dbReference>
<proteinExistence type="predicted"/>
<reference evidence="3" key="1">
    <citation type="journal article" date="2014" name="Front. Microbiol.">
        <title>High frequency of phylogenetically diverse reductive dehalogenase-homologous genes in deep subseafloor sedimentary metagenomes.</title>
        <authorList>
            <person name="Kawai M."/>
            <person name="Futagami T."/>
            <person name="Toyoda A."/>
            <person name="Takaki Y."/>
            <person name="Nishi S."/>
            <person name="Hori S."/>
            <person name="Arai W."/>
            <person name="Tsubouchi T."/>
            <person name="Morono Y."/>
            <person name="Uchiyama I."/>
            <person name="Ito T."/>
            <person name="Fujiyama A."/>
            <person name="Inagaki F."/>
            <person name="Takami H."/>
        </authorList>
    </citation>
    <scope>NUCLEOTIDE SEQUENCE</scope>
    <source>
        <strain evidence="3">Expedition CK06-06</strain>
    </source>
</reference>
<feature type="transmembrane region" description="Helical" evidence="1">
    <location>
        <begin position="6"/>
        <end position="24"/>
    </location>
</feature>
<evidence type="ECO:0000313" key="3">
    <source>
        <dbReference type="EMBL" id="GAH25812.1"/>
    </source>
</evidence>
<dbReference type="SUPFAM" id="SSF117892">
    <property type="entry name" value="Band 7/SPFH domain"/>
    <property type="match status" value="1"/>
</dbReference>